<organism evidence="1 2">
    <name type="scientific">Trema orientale</name>
    <name type="common">Charcoal tree</name>
    <name type="synonym">Celtis orientalis</name>
    <dbReference type="NCBI Taxonomy" id="63057"/>
    <lineage>
        <taxon>Eukaryota</taxon>
        <taxon>Viridiplantae</taxon>
        <taxon>Streptophyta</taxon>
        <taxon>Embryophyta</taxon>
        <taxon>Tracheophyta</taxon>
        <taxon>Spermatophyta</taxon>
        <taxon>Magnoliopsida</taxon>
        <taxon>eudicotyledons</taxon>
        <taxon>Gunneridae</taxon>
        <taxon>Pentapetalae</taxon>
        <taxon>rosids</taxon>
        <taxon>fabids</taxon>
        <taxon>Rosales</taxon>
        <taxon>Cannabaceae</taxon>
        <taxon>Trema</taxon>
    </lineage>
</organism>
<name>A0A2P5FLW3_TREOI</name>
<evidence type="ECO:0000313" key="1">
    <source>
        <dbReference type="EMBL" id="PON98770.1"/>
    </source>
</evidence>
<sequence length="64" mass="6966">MGHPSLTSQAIKTISLIPTGLPTAKWQAKVIFIQASINFWDDSNIHILLGGIYSSKGTLPSPFR</sequence>
<gene>
    <name evidence="1" type="ORF">TorRG33x02_053850</name>
</gene>
<comment type="caution">
    <text evidence="1">The sequence shown here is derived from an EMBL/GenBank/DDBJ whole genome shotgun (WGS) entry which is preliminary data.</text>
</comment>
<dbReference type="InParanoid" id="A0A2P5FLW3"/>
<accession>A0A2P5FLW3</accession>
<dbReference type="EMBL" id="JXTC01000022">
    <property type="protein sequence ID" value="PON98770.1"/>
    <property type="molecule type" value="Genomic_DNA"/>
</dbReference>
<dbReference type="AlphaFoldDB" id="A0A2P5FLW3"/>
<evidence type="ECO:0000313" key="2">
    <source>
        <dbReference type="Proteomes" id="UP000237000"/>
    </source>
</evidence>
<keyword evidence="2" id="KW-1185">Reference proteome</keyword>
<dbReference type="Proteomes" id="UP000237000">
    <property type="component" value="Unassembled WGS sequence"/>
</dbReference>
<proteinExistence type="predicted"/>
<protein>
    <submittedName>
        <fullName evidence="1">Uncharacterized protein</fullName>
    </submittedName>
</protein>
<reference evidence="2" key="1">
    <citation type="submission" date="2016-06" db="EMBL/GenBank/DDBJ databases">
        <title>Parallel loss of symbiosis genes in relatives of nitrogen-fixing non-legume Parasponia.</title>
        <authorList>
            <person name="Van Velzen R."/>
            <person name="Holmer R."/>
            <person name="Bu F."/>
            <person name="Rutten L."/>
            <person name="Van Zeijl A."/>
            <person name="Liu W."/>
            <person name="Santuari L."/>
            <person name="Cao Q."/>
            <person name="Sharma T."/>
            <person name="Shen D."/>
            <person name="Roswanjaya Y."/>
            <person name="Wardhani T."/>
            <person name="Kalhor M.S."/>
            <person name="Jansen J."/>
            <person name="Van den Hoogen J."/>
            <person name="Gungor B."/>
            <person name="Hartog M."/>
            <person name="Hontelez J."/>
            <person name="Verver J."/>
            <person name="Yang W.-C."/>
            <person name="Schijlen E."/>
            <person name="Repin R."/>
            <person name="Schilthuizen M."/>
            <person name="Schranz E."/>
            <person name="Heidstra R."/>
            <person name="Miyata K."/>
            <person name="Fedorova E."/>
            <person name="Kohlen W."/>
            <person name="Bisseling T."/>
            <person name="Smit S."/>
            <person name="Geurts R."/>
        </authorList>
    </citation>
    <scope>NUCLEOTIDE SEQUENCE [LARGE SCALE GENOMIC DNA]</scope>
    <source>
        <strain evidence="2">cv. RG33-2</strain>
    </source>
</reference>